<keyword evidence="2" id="KW-0812">Transmembrane</keyword>
<evidence type="ECO:0000313" key="4">
    <source>
        <dbReference type="Proteomes" id="UP000807371"/>
    </source>
</evidence>
<dbReference type="EMBL" id="JACYXC010000001">
    <property type="protein sequence ID" value="MBH5335949.1"/>
    <property type="molecule type" value="Genomic_DNA"/>
</dbReference>
<dbReference type="InterPro" id="IPR046112">
    <property type="entry name" value="DUF6049"/>
</dbReference>
<keyword evidence="2" id="KW-0472">Membrane</keyword>
<reference evidence="3 4" key="1">
    <citation type="submission" date="2020-09" db="EMBL/GenBank/DDBJ databases">
        <title>Biosynthesis of the nuclear factor of activated T cells inhibitor NFAT-133 and its congeners in Streptomyces pactum.</title>
        <authorList>
            <person name="Zhou W."/>
            <person name="Posri P."/>
            <person name="Abugrain M.E."/>
            <person name="Weisberg A.J."/>
            <person name="Chang J.H."/>
            <person name="Mahmud T."/>
        </authorList>
    </citation>
    <scope>NUCLEOTIDE SEQUENCE [LARGE SCALE GENOMIC DNA]</scope>
    <source>
        <strain evidence="3 4">ATCC 27456</strain>
    </source>
</reference>
<dbReference type="Proteomes" id="UP000807371">
    <property type="component" value="Unassembled WGS sequence"/>
</dbReference>
<evidence type="ECO:0008006" key="5">
    <source>
        <dbReference type="Google" id="ProtNLM"/>
    </source>
</evidence>
<keyword evidence="2" id="KW-1133">Transmembrane helix</keyword>
<evidence type="ECO:0000256" key="2">
    <source>
        <dbReference type="SAM" id="Phobius"/>
    </source>
</evidence>
<organism evidence="3 4">
    <name type="scientific">Streptomyces pactum</name>
    <dbReference type="NCBI Taxonomy" id="68249"/>
    <lineage>
        <taxon>Bacteria</taxon>
        <taxon>Bacillati</taxon>
        <taxon>Actinomycetota</taxon>
        <taxon>Actinomycetes</taxon>
        <taxon>Kitasatosporales</taxon>
        <taxon>Streptomycetaceae</taxon>
        <taxon>Streptomyces</taxon>
    </lineage>
</organism>
<keyword evidence="4" id="KW-1185">Reference proteome</keyword>
<dbReference type="Pfam" id="PF19516">
    <property type="entry name" value="DUF6049"/>
    <property type="match status" value="1"/>
</dbReference>
<feature type="transmembrane region" description="Helical" evidence="2">
    <location>
        <begin position="704"/>
        <end position="724"/>
    </location>
</feature>
<dbReference type="Gene3D" id="2.60.40.10">
    <property type="entry name" value="Immunoglobulins"/>
    <property type="match status" value="1"/>
</dbReference>
<dbReference type="RefSeq" id="WP_197989428.1">
    <property type="nucleotide sequence ID" value="NZ_JACYXC010000001.1"/>
</dbReference>
<comment type="caution">
    <text evidence="3">The sequence shown here is derived from an EMBL/GenBank/DDBJ whole genome shotgun (WGS) entry which is preliminary data.</text>
</comment>
<protein>
    <recommendedName>
        <fullName evidence="5">Glycoprotein</fullName>
    </recommendedName>
</protein>
<accession>A0ABS0NL83</accession>
<proteinExistence type="predicted"/>
<feature type="compositionally biased region" description="Basic and acidic residues" evidence="1">
    <location>
        <begin position="730"/>
        <end position="754"/>
    </location>
</feature>
<feature type="region of interest" description="Disordered" evidence="1">
    <location>
        <begin position="729"/>
        <end position="798"/>
    </location>
</feature>
<feature type="compositionally biased region" description="Low complexity" evidence="1">
    <location>
        <begin position="783"/>
        <end position="798"/>
    </location>
</feature>
<name>A0ABS0NL83_9ACTN</name>
<sequence length="798" mass="84461">MAEAAEFPGTPSAPAPARRWVRRTAALLAGVPLLAGLIHLPAAPAAQARAQAHGQQQARPTGSRTVDVAIASLTPAVVTGDGTVTVTGTVTNEGAATVRDAYVALRIGPLKNSRTAIADTARRKGYEPSLDGTEIRGTYSRSIGELRAGASRPFRLAVPTDQLNLTDAGSYQLGVSLTGQTSERPWPQVLGIERTFLPWQPSAASKKTRLTFLWPLITTTRLTARTGTDEQQSPIFRDDTLTAELSPGGRLHQLVTLGKDLPVTWVIDPDLLATVDAMTKPYEVEAEDDTTVPGKGGEVAEKWLGELERAVAGKEVVALPFADPDLASLAHRGKNVSGSLSHLQTATELASVTVESVLGVEARTDFAWPVDGAIDSSIMDVATSAGARNVIARSDSLKETGGLLYTPSAARQTGGGNTVVVADARLSTSFAGDMSKASNRTLAVQWFLAQTQMITRQAPEKQRSILVAPQRMPTARQAEAMAAALKCLSGDRWSVPQGLRQTAAATPDPAATQRLPGRKAYSRTLRGRELPTGAFDDFKKTKAALDQFEEILTARDRVVTPFGTAILRGLSTSWRGRPQAAGDFRHAVSSDLEVLTGHVKLIPKSTITLSGRSATIPVTVQNGLLQSVDGLHLRLSSSQDNRLAVGEPQPIRIEGGHSQSVKFGTTANANGRVQVTAQLYTADNRPYGAPMRFEVNVTEATQTVILVIAGGVLLLVLAGLRIYLQRKRRANSDEGNKDTPEDDGGERAGARDTATDEGEQAGDGGTTDATVPGQPSDLTPDTGSQSPEPSGSGEKVDH</sequence>
<evidence type="ECO:0000313" key="3">
    <source>
        <dbReference type="EMBL" id="MBH5335949.1"/>
    </source>
</evidence>
<evidence type="ECO:0000256" key="1">
    <source>
        <dbReference type="SAM" id="MobiDB-lite"/>
    </source>
</evidence>
<dbReference type="InterPro" id="IPR013783">
    <property type="entry name" value="Ig-like_fold"/>
</dbReference>
<gene>
    <name evidence="3" type="ORF">IHE55_14590</name>
</gene>